<dbReference type="Proteomes" id="UP000738431">
    <property type="component" value="Chromosome"/>
</dbReference>
<dbReference type="RefSeq" id="WP_221031270.1">
    <property type="nucleotide sequence ID" value="NZ_CP139781.1"/>
</dbReference>
<dbReference type="Gene3D" id="1.20.1260.10">
    <property type="match status" value="1"/>
</dbReference>
<feature type="domain" description="DUF2202" evidence="2">
    <location>
        <begin position="91"/>
        <end position="237"/>
    </location>
</feature>
<keyword evidence="1" id="KW-0732">Signal</keyword>
<gene>
    <name evidence="3" type="ORF">K1X11_016115</name>
</gene>
<protein>
    <submittedName>
        <fullName evidence="3">DUF2202 domain-containing protein</fullName>
    </submittedName>
</protein>
<dbReference type="InterPro" id="IPR009078">
    <property type="entry name" value="Ferritin-like_SF"/>
</dbReference>
<organism evidence="3 4">
    <name type="scientific">Actomonas aquatica</name>
    <dbReference type="NCBI Taxonomy" id="2866162"/>
    <lineage>
        <taxon>Bacteria</taxon>
        <taxon>Pseudomonadati</taxon>
        <taxon>Verrucomicrobiota</taxon>
        <taxon>Opitutia</taxon>
        <taxon>Opitutales</taxon>
        <taxon>Opitutaceae</taxon>
        <taxon>Actomonas</taxon>
    </lineage>
</organism>
<keyword evidence="4" id="KW-1185">Reference proteome</keyword>
<feature type="chain" id="PRO_5046252359" evidence="1">
    <location>
        <begin position="23"/>
        <end position="241"/>
    </location>
</feature>
<reference evidence="3 4" key="1">
    <citation type="submission" date="2023-12" db="EMBL/GenBank/DDBJ databases">
        <title>Description of an unclassified Opitutus bacterium of Verrucomicrobiota.</title>
        <authorList>
            <person name="Zhang D.-F."/>
        </authorList>
    </citation>
    <scope>NUCLEOTIDE SEQUENCE [LARGE SCALE GENOMIC DNA]</scope>
    <source>
        <strain evidence="3 4">WL0086</strain>
    </source>
</reference>
<sequence length="241" mass="25805">MKPTARHTILAALLIGLPLLQAATNQNRTSACAVTGPGCADQAPAAERSRGQNCGPTCGTASPCGLNSALTDDQRPHFDAATLSAFHDQLAEERMAARIYRAFAERYPAVRPFQNIPRAEDRHAASVATLLACADPTFSPSAMITNPTYSTLGDDLIERGSTSEVEALRVGAYIEEKDILDLQALLGRLDHDGAKAIVAQLEQGSHHHLAAFVRNLSRHGVTYEPQLLSTEAYAEIVFGNS</sequence>
<evidence type="ECO:0000313" key="3">
    <source>
        <dbReference type="EMBL" id="WRQ86341.1"/>
    </source>
</evidence>
<evidence type="ECO:0000259" key="2">
    <source>
        <dbReference type="Pfam" id="PF09968"/>
    </source>
</evidence>
<evidence type="ECO:0000256" key="1">
    <source>
        <dbReference type="SAM" id="SignalP"/>
    </source>
</evidence>
<proteinExistence type="predicted"/>
<dbReference type="InterPro" id="IPR012347">
    <property type="entry name" value="Ferritin-like"/>
</dbReference>
<dbReference type="CDD" id="cd01048">
    <property type="entry name" value="Ferritin_like_AB2"/>
    <property type="match status" value="1"/>
</dbReference>
<accession>A0ABZ1C4G8</accession>
<dbReference type="Pfam" id="PF09968">
    <property type="entry name" value="DUF2202"/>
    <property type="match status" value="1"/>
</dbReference>
<dbReference type="InterPro" id="IPR019243">
    <property type="entry name" value="DUF2202"/>
</dbReference>
<name>A0ABZ1C4G8_9BACT</name>
<feature type="signal peptide" evidence="1">
    <location>
        <begin position="1"/>
        <end position="22"/>
    </location>
</feature>
<dbReference type="SUPFAM" id="SSF47240">
    <property type="entry name" value="Ferritin-like"/>
    <property type="match status" value="1"/>
</dbReference>
<dbReference type="EMBL" id="CP139781">
    <property type="protein sequence ID" value="WRQ86341.1"/>
    <property type="molecule type" value="Genomic_DNA"/>
</dbReference>
<evidence type="ECO:0000313" key="4">
    <source>
        <dbReference type="Proteomes" id="UP000738431"/>
    </source>
</evidence>